<keyword evidence="3" id="KW-1185">Reference proteome</keyword>
<dbReference type="Pfam" id="PF04149">
    <property type="entry name" value="DUF397"/>
    <property type="match status" value="1"/>
</dbReference>
<dbReference type="EMBL" id="FNIE01000014">
    <property type="protein sequence ID" value="SDO96226.1"/>
    <property type="molecule type" value="Genomic_DNA"/>
</dbReference>
<dbReference type="STRING" id="310781.SAMN05216259_114192"/>
<feature type="domain" description="DUF397" evidence="1">
    <location>
        <begin position="13"/>
        <end position="66"/>
    </location>
</feature>
<evidence type="ECO:0000313" key="2">
    <source>
        <dbReference type="EMBL" id="SDO96226.1"/>
    </source>
</evidence>
<dbReference type="RefSeq" id="WP_093787363.1">
    <property type="nucleotide sequence ID" value="NZ_FNIE01000014.1"/>
</dbReference>
<dbReference type="Proteomes" id="UP000199341">
    <property type="component" value="Unassembled WGS sequence"/>
</dbReference>
<proteinExistence type="predicted"/>
<name>A0A1H0NUL7_9ACTN</name>
<dbReference type="InterPro" id="IPR007278">
    <property type="entry name" value="DUF397"/>
</dbReference>
<organism evidence="2 3">
    <name type="scientific">Actinacidiphila guanduensis</name>
    <dbReference type="NCBI Taxonomy" id="310781"/>
    <lineage>
        <taxon>Bacteria</taxon>
        <taxon>Bacillati</taxon>
        <taxon>Actinomycetota</taxon>
        <taxon>Actinomycetes</taxon>
        <taxon>Kitasatosporales</taxon>
        <taxon>Streptomycetaceae</taxon>
        <taxon>Actinacidiphila</taxon>
    </lineage>
</organism>
<sequence length="73" mass="7639">MTQPSHPGLDGVAWRKSSYSNQEGGDCVEVAVPSPTAIAVRDSKNPHGPALVFTADAWTSFVDAVRAGQFPVG</sequence>
<gene>
    <name evidence="2" type="ORF">SAMN05216259_114192</name>
</gene>
<evidence type="ECO:0000313" key="3">
    <source>
        <dbReference type="Proteomes" id="UP000199341"/>
    </source>
</evidence>
<reference evidence="2 3" key="1">
    <citation type="submission" date="2016-10" db="EMBL/GenBank/DDBJ databases">
        <authorList>
            <person name="de Groot N.N."/>
        </authorList>
    </citation>
    <scope>NUCLEOTIDE SEQUENCE [LARGE SCALE GENOMIC DNA]</scope>
    <source>
        <strain evidence="2 3">CGMCC 4.2022</strain>
    </source>
</reference>
<dbReference type="AlphaFoldDB" id="A0A1H0NUL7"/>
<dbReference type="OrthoDB" id="4570646at2"/>
<protein>
    <recommendedName>
        <fullName evidence="1">DUF397 domain-containing protein</fullName>
    </recommendedName>
</protein>
<accession>A0A1H0NUL7</accession>
<evidence type="ECO:0000259" key="1">
    <source>
        <dbReference type="Pfam" id="PF04149"/>
    </source>
</evidence>